<evidence type="ECO:0000256" key="6">
    <source>
        <dbReference type="PROSITE-ProRule" id="PRU00169"/>
    </source>
</evidence>
<dbReference type="PROSITE" id="PS50894">
    <property type="entry name" value="HPT"/>
    <property type="match status" value="1"/>
</dbReference>
<keyword evidence="13" id="KW-1185">Reference proteome</keyword>
<dbReference type="Pfam" id="PF00072">
    <property type="entry name" value="Response_reg"/>
    <property type="match status" value="1"/>
</dbReference>
<dbReference type="Pfam" id="PF07494">
    <property type="entry name" value="Reg_prop"/>
    <property type="match status" value="6"/>
</dbReference>
<feature type="domain" description="Histidine kinase" evidence="9">
    <location>
        <begin position="908"/>
        <end position="1134"/>
    </location>
</feature>
<evidence type="ECO:0000256" key="3">
    <source>
        <dbReference type="ARBA" id="ARBA00022553"/>
    </source>
</evidence>
<feature type="signal peptide" evidence="8">
    <location>
        <begin position="1"/>
        <end position="22"/>
    </location>
</feature>
<reference evidence="13" key="1">
    <citation type="journal article" date="2019" name="Int. J. Syst. Evol. Microbiol.">
        <title>The Global Catalogue of Microorganisms (GCM) 10K type strain sequencing project: providing services to taxonomists for standard genome sequencing and annotation.</title>
        <authorList>
            <consortium name="The Broad Institute Genomics Platform"/>
            <consortium name="The Broad Institute Genome Sequencing Center for Infectious Disease"/>
            <person name="Wu L."/>
            <person name="Ma J."/>
        </authorList>
    </citation>
    <scope>NUCLEOTIDE SEQUENCE [LARGE SCALE GENOMIC DNA]</scope>
    <source>
        <strain evidence="13">KACC 12649</strain>
    </source>
</reference>
<gene>
    <name evidence="12" type="ORF">ACFPN5_21615</name>
</gene>
<proteinExistence type="predicted"/>
<dbReference type="CDD" id="cd17546">
    <property type="entry name" value="REC_hyHK_CKI1_RcsC-like"/>
    <property type="match status" value="1"/>
</dbReference>
<feature type="modified residue" description="4-aspartylphosphate" evidence="6">
    <location>
        <position position="1203"/>
    </location>
</feature>
<feature type="coiled-coil region" evidence="7">
    <location>
        <begin position="843"/>
        <end position="908"/>
    </location>
</feature>
<evidence type="ECO:0000256" key="4">
    <source>
        <dbReference type="ARBA" id="ARBA00023012"/>
    </source>
</evidence>
<dbReference type="EC" id="2.7.13.3" evidence="2"/>
<dbReference type="InterPro" id="IPR011110">
    <property type="entry name" value="Reg_prop"/>
</dbReference>
<evidence type="ECO:0000256" key="7">
    <source>
        <dbReference type="SAM" id="Coils"/>
    </source>
</evidence>
<dbReference type="SUPFAM" id="SSF47384">
    <property type="entry name" value="Homodimeric domain of signal transducing histidine kinase"/>
    <property type="match status" value="1"/>
</dbReference>
<evidence type="ECO:0000256" key="5">
    <source>
        <dbReference type="PROSITE-ProRule" id="PRU00110"/>
    </source>
</evidence>
<keyword evidence="8" id="KW-0732">Signal</keyword>
<dbReference type="SUPFAM" id="SSF52172">
    <property type="entry name" value="CheY-like"/>
    <property type="match status" value="1"/>
</dbReference>
<dbReference type="CDD" id="cd16922">
    <property type="entry name" value="HATPase_EvgS-ArcB-TorS-like"/>
    <property type="match status" value="1"/>
</dbReference>
<evidence type="ECO:0000259" key="10">
    <source>
        <dbReference type="PROSITE" id="PS50110"/>
    </source>
</evidence>
<dbReference type="Gene3D" id="2.130.10.10">
    <property type="entry name" value="YVTN repeat-like/Quinoprotein amine dehydrogenase"/>
    <property type="match status" value="4"/>
</dbReference>
<dbReference type="InterPro" id="IPR001789">
    <property type="entry name" value="Sig_transdc_resp-reg_receiver"/>
</dbReference>
<dbReference type="InterPro" id="IPR013783">
    <property type="entry name" value="Ig-like_fold"/>
</dbReference>
<keyword evidence="3 6" id="KW-0597">Phosphoprotein</keyword>
<dbReference type="Proteomes" id="UP001596050">
    <property type="component" value="Unassembled WGS sequence"/>
</dbReference>
<protein>
    <recommendedName>
        <fullName evidence="2">histidine kinase</fullName>
        <ecNumber evidence="2">2.7.13.3</ecNumber>
    </recommendedName>
</protein>
<dbReference type="PROSITE" id="PS50109">
    <property type="entry name" value="HIS_KIN"/>
    <property type="match status" value="1"/>
</dbReference>
<dbReference type="EMBL" id="JBHSMU010000016">
    <property type="protein sequence ID" value="MFC5462410.1"/>
    <property type="molecule type" value="Genomic_DNA"/>
</dbReference>
<dbReference type="PROSITE" id="PS51257">
    <property type="entry name" value="PROKAR_LIPOPROTEIN"/>
    <property type="match status" value="1"/>
</dbReference>
<dbReference type="SUPFAM" id="SSF55874">
    <property type="entry name" value="ATPase domain of HSP90 chaperone/DNA topoisomerase II/histidine kinase"/>
    <property type="match status" value="1"/>
</dbReference>
<evidence type="ECO:0000256" key="2">
    <source>
        <dbReference type="ARBA" id="ARBA00012438"/>
    </source>
</evidence>
<dbReference type="SUPFAM" id="SSF47226">
    <property type="entry name" value="Histidine-containing phosphotransfer domain, HPT domain"/>
    <property type="match status" value="1"/>
</dbReference>
<dbReference type="RefSeq" id="WP_379785898.1">
    <property type="nucleotide sequence ID" value="NZ_JBHSMU010000016.1"/>
</dbReference>
<feature type="modified residue" description="Phosphohistidine" evidence="5">
    <location>
        <position position="1366"/>
    </location>
</feature>
<comment type="caution">
    <text evidence="12">The sequence shown here is derived from an EMBL/GenBank/DDBJ whole genome shotgun (WGS) entry which is preliminary data.</text>
</comment>
<organism evidence="12 13">
    <name type="scientific">Massilia niabensis</name>
    <dbReference type="NCBI Taxonomy" id="544910"/>
    <lineage>
        <taxon>Bacteria</taxon>
        <taxon>Pseudomonadati</taxon>
        <taxon>Pseudomonadota</taxon>
        <taxon>Betaproteobacteria</taxon>
        <taxon>Burkholderiales</taxon>
        <taxon>Oxalobacteraceae</taxon>
        <taxon>Telluria group</taxon>
        <taxon>Massilia</taxon>
    </lineage>
</organism>
<feature type="domain" description="Response regulatory" evidence="10">
    <location>
        <begin position="1154"/>
        <end position="1276"/>
    </location>
</feature>
<dbReference type="PRINTS" id="PR00344">
    <property type="entry name" value="BCTRLSENSOR"/>
</dbReference>
<dbReference type="InterPro" id="IPR008207">
    <property type="entry name" value="Sig_transdc_His_kin_Hpt_dom"/>
</dbReference>
<dbReference type="InterPro" id="IPR003661">
    <property type="entry name" value="HisK_dim/P_dom"/>
</dbReference>
<dbReference type="PROSITE" id="PS50110">
    <property type="entry name" value="RESPONSE_REGULATORY"/>
    <property type="match status" value="1"/>
</dbReference>
<dbReference type="InterPro" id="IPR036890">
    <property type="entry name" value="HATPase_C_sf"/>
</dbReference>
<dbReference type="InterPro" id="IPR003594">
    <property type="entry name" value="HATPase_dom"/>
</dbReference>
<dbReference type="Gene3D" id="3.40.50.2300">
    <property type="match status" value="1"/>
</dbReference>
<dbReference type="InterPro" id="IPR005467">
    <property type="entry name" value="His_kinase_dom"/>
</dbReference>
<name>A0ABW0L945_9BURK</name>
<dbReference type="InterPro" id="IPR036641">
    <property type="entry name" value="HPT_dom_sf"/>
</dbReference>
<sequence>MKTLLFALWLALAGCLAMPAPAAGAPAPTLRFEHFSVEDGLPQESVLSMVQDADGFMWFGTQYGLSRFDGYRFHNFRNVPGDPTTLPNNWIKVLHVDPKGRLWIGTDGGLARYDPATQGFRHYLPDEPARRGSGNRHVHAIIDDRKDGLWIATADGLQHFDIASSRFTTWHHAAGDPHSLASDDIVTLALDKRGRLWVGTEAGLDSFDPVTGRFAHERPAPGRQKSVQALLVDGADTLWIGRLDGLERMPLSGAGAGQRRRFGPADGIPQVWVTSLRDVGHGRIWAGTHDDGAYRWDAQRGRFEAHRKVVTDRNSLADDHVSSLYRDRLGTFWVGTWYAGVSRVDLGSGGFARIMRDNEGPGQPADNRVRGIDNDGSGRLWLASASTLQLYDPALPKANAYRAWRHEPGNPNSLIDASVNAVVRDRDGAVWVGGRTGITRFDTQAGRFTRQVLVPGDANANYVRAMTLGRDGAVWIATRGGLHRLDPRTRALETYRHDHARQFSLSDNIVRPVLEDRRGRIWVGSFNGLDLFDRTNKRFRHFRHDEFDPASVSHDEIHALLEDRAGNIWVGTAVGLNKMVTAADGSVSFVRYTMRDGLVDDSVASILEDLDGIIWVSTSSGLSRFDPATNSWRSYTGADGTIDGAYFDGSAVRAPDGALYFGGFNGITGFDPRALRNNAMAPRPVITGIQVFNRPVQSAYPHLLAGPVESARAITLSSEHSVFSLEFSALHYAAPKRNRFAYQLEGFDQGWVQADAGKRFATYTNLDPGRYVFRVRAANKDGVWSDTPATLAITIEPPPWGTWWFRAAVLLLVASLCHAAYALRMRGLSHQKAHLELLVSTRTEEIALQNRLLERQTEELREREREVRRNTVELADANRALYENEQRLQLAKKRAEDAARQKSEFLANMSHEMRTPLAGVIGMLGFALRDERLREATREQIVRGQVNAQSLLAIINDLLDFSKIEAGKLTIENIDFALDAAIGNVVGLFGEQAAAHSVGFATELDDDLPRFVVGDPTRLRQVLINLVGNAFKFTPSGMVSLRVERRPGDQAPARAQHMIRFSVEDTGIGIEAAALPRLFQKFEQADTTTTRRYGGTGLGLAICRQLVELMGGTIGVESRPGEGSTFSFVLPLFDGVEPPVVEHAPRMPHTHRLRVLCAEDFATNQIIARMMVEEMGHEIDIVDNGALAVAACARVRYDLILMDGRMPEIDGATATRLIRAGGTLDAPVLDQHLMIVALTANASDEDRDRYLACGMDGFLAKPIDEAALHFQLTRAIERQLQRGFKLAPMAPTLAAPPGTAELDAMFGVTGPAAEYANPAPALPVPGRAAFHARMRAAFAGDLPRRRAELHAALEAGDMEAAGRVLHGLRGSAGHLGAAGLVTLCAGLEEAANAGRAAEVRAGLPGLEDMLGTFEQLPA</sequence>
<dbReference type="Pfam" id="PF01627">
    <property type="entry name" value="Hpt"/>
    <property type="match status" value="1"/>
</dbReference>
<keyword evidence="4" id="KW-0902">Two-component regulatory system</keyword>
<dbReference type="Pfam" id="PF07495">
    <property type="entry name" value="Y_Y_Y"/>
    <property type="match status" value="1"/>
</dbReference>
<dbReference type="SMART" id="SM00387">
    <property type="entry name" value="HATPase_c"/>
    <property type="match status" value="1"/>
</dbReference>
<comment type="catalytic activity">
    <reaction evidence="1">
        <text>ATP + protein L-histidine = ADP + protein N-phospho-L-histidine.</text>
        <dbReference type="EC" id="2.7.13.3"/>
    </reaction>
</comment>
<feature type="chain" id="PRO_5047107403" description="histidine kinase" evidence="8">
    <location>
        <begin position="23"/>
        <end position="1418"/>
    </location>
</feature>
<evidence type="ECO:0000313" key="12">
    <source>
        <dbReference type="EMBL" id="MFC5462410.1"/>
    </source>
</evidence>
<dbReference type="InterPro" id="IPR011123">
    <property type="entry name" value="Y_Y_Y"/>
</dbReference>
<dbReference type="SMART" id="SM00388">
    <property type="entry name" value="HisKA"/>
    <property type="match status" value="1"/>
</dbReference>
<dbReference type="PANTHER" id="PTHR45339:SF3">
    <property type="entry name" value="HISTIDINE KINASE"/>
    <property type="match status" value="1"/>
</dbReference>
<dbReference type="CDD" id="cd00082">
    <property type="entry name" value="HisKA"/>
    <property type="match status" value="1"/>
</dbReference>
<evidence type="ECO:0000256" key="8">
    <source>
        <dbReference type="SAM" id="SignalP"/>
    </source>
</evidence>
<dbReference type="Gene3D" id="1.10.287.130">
    <property type="match status" value="1"/>
</dbReference>
<evidence type="ECO:0000313" key="13">
    <source>
        <dbReference type="Proteomes" id="UP001596050"/>
    </source>
</evidence>
<feature type="domain" description="HPt" evidence="11">
    <location>
        <begin position="1327"/>
        <end position="1418"/>
    </location>
</feature>
<dbReference type="Gene3D" id="3.30.565.10">
    <property type="entry name" value="Histidine kinase-like ATPase, C-terminal domain"/>
    <property type="match status" value="1"/>
</dbReference>
<evidence type="ECO:0000259" key="9">
    <source>
        <dbReference type="PROSITE" id="PS50109"/>
    </source>
</evidence>
<dbReference type="Gene3D" id="1.20.120.160">
    <property type="entry name" value="HPT domain"/>
    <property type="match status" value="1"/>
</dbReference>
<keyword evidence="7" id="KW-0175">Coiled coil</keyword>
<accession>A0ABW0L945</accession>
<dbReference type="SMART" id="SM00448">
    <property type="entry name" value="REC"/>
    <property type="match status" value="1"/>
</dbReference>
<dbReference type="Pfam" id="PF02518">
    <property type="entry name" value="HATPase_c"/>
    <property type="match status" value="1"/>
</dbReference>
<dbReference type="Pfam" id="PF00512">
    <property type="entry name" value="HisKA"/>
    <property type="match status" value="1"/>
</dbReference>
<dbReference type="InterPro" id="IPR011006">
    <property type="entry name" value="CheY-like_superfamily"/>
</dbReference>
<dbReference type="SUPFAM" id="SSF63829">
    <property type="entry name" value="Calcium-dependent phosphotriesterase"/>
    <property type="match status" value="3"/>
</dbReference>
<dbReference type="Gene3D" id="2.60.40.10">
    <property type="entry name" value="Immunoglobulins"/>
    <property type="match status" value="1"/>
</dbReference>
<evidence type="ECO:0000256" key="1">
    <source>
        <dbReference type="ARBA" id="ARBA00000085"/>
    </source>
</evidence>
<dbReference type="InterPro" id="IPR004358">
    <property type="entry name" value="Sig_transdc_His_kin-like_C"/>
</dbReference>
<dbReference type="InterPro" id="IPR036097">
    <property type="entry name" value="HisK_dim/P_sf"/>
</dbReference>
<dbReference type="InterPro" id="IPR015943">
    <property type="entry name" value="WD40/YVTN_repeat-like_dom_sf"/>
</dbReference>
<dbReference type="PANTHER" id="PTHR45339">
    <property type="entry name" value="HYBRID SIGNAL TRANSDUCTION HISTIDINE KINASE J"/>
    <property type="match status" value="1"/>
</dbReference>
<evidence type="ECO:0000259" key="11">
    <source>
        <dbReference type="PROSITE" id="PS50894"/>
    </source>
</evidence>